<keyword evidence="1" id="KW-0812">Transmembrane</keyword>
<dbReference type="EMBL" id="CP001792">
    <property type="protein sequence ID" value="ACX74794.1"/>
    <property type="molecule type" value="Genomic_DNA"/>
</dbReference>
<keyword evidence="1" id="KW-1133">Transmembrane helix</keyword>
<sequence length="34" mass="3966">MVDVVADVAMLAMTMMFCAVLCVKERYRYHQLVK</sequence>
<gene>
    <name evidence="2" type="ordered locus">Fisuc_1191</name>
</gene>
<dbReference type="Proteomes" id="UP000001497">
    <property type="component" value="Chromosome"/>
</dbReference>
<evidence type="ECO:0000313" key="3">
    <source>
        <dbReference type="Proteomes" id="UP000001497"/>
    </source>
</evidence>
<proteinExistence type="predicted"/>
<keyword evidence="3" id="KW-1185">Reference proteome</keyword>
<accession>A0ABN3YTG1</accession>
<keyword evidence="1" id="KW-0472">Membrane</keyword>
<reference evidence="2" key="1">
    <citation type="submission" date="2009-10" db="EMBL/GenBank/DDBJ databases">
        <title>Complete sequence of Fibrobacter succinogenes subsp. succinogenes S85.</title>
        <authorList>
            <consortium name="US DOE Joint Genome Institute"/>
            <person name="Lucas S."/>
            <person name="Copeland A."/>
            <person name="Lapidus A."/>
            <person name="Glavina del Rio T."/>
            <person name="Tice H."/>
            <person name="Bruce D."/>
            <person name="Goodwin L."/>
            <person name="Pitluck S."/>
            <person name="Chertkov O."/>
            <person name="Detter J.C."/>
            <person name="Han C."/>
            <person name="Tapia R."/>
            <person name="Larimer F."/>
            <person name="Land M."/>
            <person name="Hauser L."/>
            <person name="Kyrpides N."/>
            <person name="Mikhailova N."/>
            <person name="Weimer P.J."/>
            <person name="Stevenson D.M."/>
            <person name="Boyum J."/>
            <person name="Brumm P.I."/>
            <person name="Mead D."/>
        </authorList>
    </citation>
    <scope>NUCLEOTIDE SEQUENCE [LARGE SCALE GENOMIC DNA]</scope>
    <source>
        <strain evidence="2">S85</strain>
    </source>
</reference>
<protein>
    <recommendedName>
        <fullName evidence="4">Lipoprotein</fullName>
    </recommendedName>
</protein>
<evidence type="ECO:0000256" key="1">
    <source>
        <dbReference type="SAM" id="Phobius"/>
    </source>
</evidence>
<organism evidence="2 3">
    <name type="scientific">Fibrobacter succinogenes (strain ATCC 19169 / S85)</name>
    <dbReference type="NCBI Taxonomy" id="59374"/>
    <lineage>
        <taxon>Bacteria</taxon>
        <taxon>Pseudomonadati</taxon>
        <taxon>Fibrobacterota</taxon>
        <taxon>Fibrobacteria</taxon>
        <taxon>Fibrobacterales</taxon>
        <taxon>Fibrobacteraceae</taxon>
        <taxon>Fibrobacter</taxon>
    </lineage>
</organism>
<evidence type="ECO:0000313" key="2">
    <source>
        <dbReference type="EMBL" id="ACX74794.1"/>
    </source>
</evidence>
<name>A0ABN3YTG1_FIBSS</name>
<feature type="transmembrane region" description="Helical" evidence="1">
    <location>
        <begin position="6"/>
        <end position="23"/>
    </location>
</feature>
<evidence type="ECO:0008006" key="4">
    <source>
        <dbReference type="Google" id="ProtNLM"/>
    </source>
</evidence>